<dbReference type="EMBL" id="OBQC01000013">
    <property type="protein sequence ID" value="SOC42675.1"/>
    <property type="molecule type" value="Genomic_DNA"/>
</dbReference>
<keyword evidence="3" id="KW-1185">Reference proteome</keyword>
<protein>
    <submittedName>
        <fullName evidence="2">YesK-like protein</fullName>
    </submittedName>
</protein>
<keyword evidence="1" id="KW-0472">Membrane</keyword>
<accession>A0A285UL98</accession>
<reference evidence="3" key="1">
    <citation type="submission" date="2017-08" db="EMBL/GenBank/DDBJ databases">
        <authorList>
            <person name="Varghese N."/>
            <person name="Submissions S."/>
        </authorList>
    </citation>
    <scope>NUCLEOTIDE SEQUENCE [LARGE SCALE GENOMIC DNA]</scope>
    <source>
        <strain evidence="3">JC23</strain>
    </source>
</reference>
<dbReference type="Proteomes" id="UP000219252">
    <property type="component" value="Unassembled WGS sequence"/>
</dbReference>
<feature type="transmembrane region" description="Helical" evidence="1">
    <location>
        <begin position="31"/>
        <end position="53"/>
    </location>
</feature>
<sequence length="88" mass="9522">MDIFIPIGIGFVINLVVFIVCKILKQSNNKSLLLCLISFIAVLLSSFIIGSWLGMGIGVISSGMLIFVILTVLVIAFVPHNKDDSTLI</sequence>
<dbReference type="InterPro" id="IPR025434">
    <property type="entry name" value="YesK-like"/>
</dbReference>
<keyword evidence="1" id="KW-0812">Transmembrane</keyword>
<dbReference type="Pfam" id="PF14150">
    <property type="entry name" value="YesK"/>
    <property type="match status" value="1"/>
</dbReference>
<dbReference type="AlphaFoldDB" id="A0A285UL98"/>
<gene>
    <name evidence="2" type="ORF">SAMN05877842_11382</name>
</gene>
<feature type="transmembrane region" description="Helical" evidence="1">
    <location>
        <begin position="6"/>
        <end position="24"/>
    </location>
</feature>
<evidence type="ECO:0000313" key="2">
    <source>
        <dbReference type="EMBL" id="SOC42675.1"/>
    </source>
</evidence>
<name>A0A285UL98_9BACL</name>
<organism evidence="2 3">
    <name type="scientific">Ureibacillus acetophenoni</name>
    <dbReference type="NCBI Taxonomy" id="614649"/>
    <lineage>
        <taxon>Bacteria</taxon>
        <taxon>Bacillati</taxon>
        <taxon>Bacillota</taxon>
        <taxon>Bacilli</taxon>
        <taxon>Bacillales</taxon>
        <taxon>Caryophanaceae</taxon>
        <taxon>Ureibacillus</taxon>
    </lineage>
</organism>
<evidence type="ECO:0000313" key="3">
    <source>
        <dbReference type="Proteomes" id="UP000219252"/>
    </source>
</evidence>
<proteinExistence type="predicted"/>
<evidence type="ECO:0000256" key="1">
    <source>
        <dbReference type="SAM" id="Phobius"/>
    </source>
</evidence>
<keyword evidence="1" id="KW-1133">Transmembrane helix</keyword>
<feature type="transmembrane region" description="Helical" evidence="1">
    <location>
        <begin position="59"/>
        <end position="78"/>
    </location>
</feature>
<dbReference type="OrthoDB" id="2973948at2"/>
<dbReference type="RefSeq" id="WP_097150551.1">
    <property type="nucleotide sequence ID" value="NZ_OBQC01000013.1"/>
</dbReference>